<evidence type="ECO:0000313" key="2">
    <source>
        <dbReference type="Proteomes" id="UP000053477"/>
    </source>
</evidence>
<proteinExistence type="predicted"/>
<name>A0A0H2RNC6_9AGAM</name>
<protein>
    <submittedName>
        <fullName evidence="1">Uncharacterized protein</fullName>
    </submittedName>
</protein>
<organism evidence="1 2">
    <name type="scientific">Schizopora paradoxa</name>
    <dbReference type="NCBI Taxonomy" id="27342"/>
    <lineage>
        <taxon>Eukaryota</taxon>
        <taxon>Fungi</taxon>
        <taxon>Dikarya</taxon>
        <taxon>Basidiomycota</taxon>
        <taxon>Agaricomycotina</taxon>
        <taxon>Agaricomycetes</taxon>
        <taxon>Hymenochaetales</taxon>
        <taxon>Schizoporaceae</taxon>
        <taxon>Schizopora</taxon>
    </lineage>
</organism>
<dbReference type="InParanoid" id="A0A0H2RNC6"/>
<accession>A0A0H2RNC6</accession>
<evidence type="ECO:0000313" key="1">
    <source>
        <dbReference type="EMBL" id="KLO10933.1"/>
    </source>
</evidence>
<feature type="non-terminal residue" evidence="1">
    <location>
        <position position="1"/>
    </location>
</feature>
<gene>
    <name evidence="1" type="ORF">SCHPADRAFT_906456</name>
</gene>
<sequence length="66" mass="7127">ARSAMHPGTPPGAQLIRPPHNIAHAPSPLADLAVAFLTTSSPSSPALLARVWVHHVHRNKPQRYLI</sequence>
<dbReference type="EMBL" id="KQ086013">
    <property type="protein sequence ID" value="KLO10933.1"/>
    <property type="molecule type" value="Genomic_DNA"/>
</dbReference>
<reference evidence="1 2" key="1">
    <citation type="submission" date="2015-04" db="EMBL/GenBank/DDBJ databases">
        <title>Complete genome sequence of Schizopora paradoxa KUC8140, a cosmopolitan wood degrader in East Asia.</title>
        <authorList>
            <consortium name="DOE Joint Genome Institute"/>
            <person name="Min B."/>
            <person name="Park H."/>
            <person name="Jang Y."/>
            <person name="Kim J.-J."/>
            <person name="Kim K.H."/>
            <person name="Pangilinan J."/>
            <person name="Lipzen A."/>
            <person name="Riley R."/>
            <person name="Grigoriev I.V."/>
            <person name="Spatafora J.W."/>
            <person name="Choi I.-G."/>
        </authorList>
    </citation>
    <scope>NUCLEOTIDE SEQUENCE [LARGE SCALE GENOMIC DNA]</scope>
    <source>
        <strain evidence="1 2">KUC8140</strain>
    </source>
</reference>
<dbReference type="AlphaFoldDB" id="A0A0H2RNC6"/>
<dbReference type="Proteomes" id="UP000053477">
    <property type="component" value="Unassembled WGS sequence"/>
</dbReference>
<keyword evidence="2" id="KW-1185">Reference proteome</keyword>